<dbReference type="Proteomes" id="UP001608902">
    <property type="component" value="Unassembled WGS sequence"/>
</dbReference>
<protein>
    <submittedName>
        <fullName evidence="2">Uncharacterized protein</fullName>
    </submittedName>
</protein>
<feature type="region of interest" description="Disordered" evidence="1">
    <location>
        <begin position="74"/>
        <end position="149"/>
    </location>
</feature>
<dbReference type="AlphaFoldDB" id="A0ABD6EX85"/>
<evidence type="ECO:0000313" key="3">
    <source>
        <dbReference type="Proteomes" id="UP001608902"/>
    </source>
</evidence>
<keyword evidence="3" id="KW-1185">Reference proteome</keyword>
<sequence length="265" mass="28669">MYMSFSILIINYSEADQKRNPSAVVNVLNFYAKNVMVPEANKQKFIMTKSHIPSDEDIDEYGLSGSNDSIHHSISKDDAGISASSTVESITSVSQLSDTRSSSPPPPAPNNTPLSDTNLSTPPSLPPRQSKAPPGPPLPPSRSRTAGNVAGEGFSQSISVLSPANDGLCTSNKRIPPPLPPKPTDLECFHDVSSGVQLSELLLSVQSLPISRFILPPSPMIRIQSPVHRECHLITYSGCITASFLFAHFSRLFRTFRSCVLGRLL</sequence>
<accession>A0ABD6EX85</accession>
<gene>
    <name evidence="2" type="ORF">AB6A40_011287</name>
</gene>
<dbReference type="EMBL" id="JBGFUD010018871">
    <property type="protein sequence ID" value="MFH4984578.1"/>
    <property type="molecule type" value="Genomic_DNA"/>
</dbReference>
<reference evidence="2 3" key="1">
    <citation type="submission" date="2024-08" db="EMBL/GenBank/DDBJ databases">
        <title>Gnathostoma spinigerum genome.</title>
        <authorList>
            <person name="Gonzalez-Bertolin B."/>
            <person name="Monzon S."/>
            <person name="Zaballos A."/>
            <person name="Jimenez P."/>
            <person name="Dekumyoy P."/>
            <person name="Varona S."/>
            <person name="Cuesta I."/>
            <person name="Sumanam S."/>
            <person name="Adisakwattana P."/>
            <person name="Gasser R.B."/>
            <person name="Hernandez-Gonzalez A."/>
            <person name="Young N.D."/>
            <person name="Perteguer M.J."/>
        </authorList>
    </citation>
    <scope>NUCLEOTIDE SEQUENCE [LARGE SCALE GENOMIC DNA]</scope>
    <source>
        <strain evidence="2">AL3</strain>
        <tissue evidence="2">Liver</tissue>
    </source>
</reference>
<name>A0ABD6EX85_9BILA</name>
<comment type="caution">
    <text evidence="2">The sequence shown here is derived from an EMBL/GenBank/DDBJ whole genome shotgun (WGS) entry which is preliminary data.</text>
</comment>
<evidence type="ECO:0000313" key="2">
    <source>
        <dbReference type="EMBL" id="MFH4984578.1"/>
    </source>
</evidence>
<feature type="compositionally biased region" description="Polar residues" evidence="1">
    <location>
        <begin position="82"/>
        <end position="95"/>
    </location>
</feature>
<proteinExistence type="predicted"/>
<evidence type="ECO:0000256" key="1">
    <source>
        <dbReference type="SAM" id="MobiDB-lite"/>
    </source>
</evidence>
<organism evidence="2 3">
    <name type="scientific">Gnathostoma spinigerum</name>
    <dbReference type="NCBI Taxonomy" id="75299"/>
    <lineage>
        <taxon>Eukaryota</taxon>
        <taxon>Metazoa</taxon>
        <taxon>Ecdysozoa</taxon>
        <taxon>Nematoda</taxon>
        <taxon>Chromadorea</taxon>
        <taxon>Rhabditida</taxon>
        <taxon>Spirurina</taxon>
        <taxon>Gnathostomatomorpha</taxon>
        <taxon>Gnathostomatoidea</taxon>
        <taxon>Gnathostomatidae</taxon>
        <taxon>Gnathostoma</taxon>
    </lineage>
</organism>